<keyword evidence="10" id="KW-1185">Reference proteome</keyword>
<evidence type="ECO:0000256" key="4">
    <source>
        <dbReference type="PROSITE-ProRule" id="PRU00285"/>
    </source>
</evidence>
<keyword evidence="7" id="KW-0472">Membrane</keyword>
<evidence type="ECO:0000256" key="2">
    <source>
        <dbReference type="ARBA" id="ARBA00022475"/>
    </source>
</evidence>
<protein>
    <recommendedName>
        <fullName evidence="8">SHSP domain-containing protein</fullName>
    </recommendedName>
</protein>
<dbReference type="PANTHER" id="PTHR43670">
    <property type="entry name" value="HEAT SHOCK PROTEIN 26"/>
    <property type="match status" value="1"/>
</dbReference>
<accession>A0ABR0XY46</accession>
<comment type="caution">
    <text evidence="9">The sequence shown here is derived from an EMBL/GenBank/DDBJ whole genome shotgun (WGS) entry which is preliminary data.</text>
</comment>
<dbReference type="Pfam" id="PF00011">
    <property type="entry name" value="HSP20"/>
    <property type="match status" value="1"/>
</dbReference>
<organism evidence="9 10">
    <name type="scientific">Rehmannia glutinosa</name>
    <name type="common">Chinese foxglove</name>
    <dbReference type="NCBI Taxonomy" id="99300"/>
    <lineage>
        <taxon>Eukaryota</taxon>
        <taxon>Viridiplantae</taxon>
        <taxon>Streptophyta</taxon>
        <taxon>Embryophyta</taxon>
        <taxon>Tracheophyta</taxon>
        <taxon>Spermatophyta</taxon>
        <taxon>Magnoliopsida</taxon>
        <taxon>eudicotyledons</taxon>
        <taxon>Gunneridae</taxon>
        <taxon>Pentapetalae</taxon>
        <taxon>asterids</taxon>
        <taxon>lamiids</taxon>
        <taxon>Lamiales</taxon>
        <taxon>Orobanchaceae</taxon>
        <taxon>Rehmannieae</taxon>
        <taxon>Rehmannia</taxon>
    </lineage>
</organism>
<comment type="subcellular location">
    <subcellularLocation>
        <location evidence="1">Cell membrane</location>
        <topology evidence="1">Single-pass membrane protein</topology>
    </subcellularLocation>
</comment>
<dbReference type="Gene3D" id="2.60.40.790">
    <property type="match status" value="1"/>
</dbReference>
<evidence type="ECO:0000256" key="1">
    <source>
        <dbReference type="ARBA" id="ARBA00004162"/>
    </source>
</evidence>
<sequence length="262" mass="29064">MDAKLGAAATNTNNFEPLSDFVQEEDCDTLLIYLPGFTKEQLRVQLTRTGVLKISGTRPLGDNKWSSFQKDFPVSANCDTNKITAKFEDGILYVRQPKLIVPAEKEEQKTRPSKTPHSRIPADEPPAPKTDHEQATTPDKPVHNKEAKDEQKSSKSEGTKKEERNNIPEKTGNINDDHKATARSSGDKHENVSGKTDAELANKGTNRNAVAKVDDYKLDAGSPAAKLRMTRQKMTMVLAVLFAFALGMYISNMAWFSKKAEN</sequence>
<dbReference type="PROSITE" id="PS01031">
    <property type="entry name" value="SHSP"/>
    <property type="match status" value="1"/>
</dbReference>
<comment type="similarity">
    <text evidence="4 5">Belongs to the small heat shock protein (HSP20) family.</text>
</comment>
<keyword evidence="7" id="KW-1133">Transmembrane helix</keyword>
<evidence type="ECO:0000256" key="6">
    <source>
        <dbReference type="SAM" id="MobiDB-lite"/>
    </source>
</evidence>
<evidence type="ECO:0000313" key="9">
    <source>
        <dbReference type="EMBL" id="KAK6164021.1"/>
    </source>
</evidence>
<feature type="compositionally biased region" description="Basic and acidic residues" evidence="6">
    <location>
        <begin position="129"/>
        <end position="167"/>
    </location>
</feature>
<dbReference type="InterPro" id="IPR008978">
    <property type="entry name" value="HSP20-like_chaperone"/>
</dbReference>
<feature type="region of interest" description="Disordered" evidence="6">
    <location>
        <begin position="102"/>
        <end position="206"/>
    </location>
</feature>
<keyword evidence="2" id="KW-1003">Cell membrane</keyword>
<dbReference type="Proteomes" id="UP001318860">
    <property type="component" value="Unassembled WGS sequence"/>
</dbReference>
<evidence type="ECO:0000259" key="8">
    <source>
        <dbReference type="PROSITE" id="PS01031"/>
    </source>
</evidence>
<reference evidence="9 10" key="1">
    <citation type="journal article" date="2021" name="Comput. Struct. Biotechnol. J.">
        <title>De novo genome assembly of the potent medicinal plant Rehmannia glutinosa using nanopore technology.</title>
        <authorList>
            <person name="Ma L."/>
            <person name="Dong C."/>
            <person name="Song C."/>
            <person name="Wang X."/>
            <person name="Zheng X."/>
            <person name="Niu Y."/>
            <person name="Chen S."/>
            <person name="Feng W."/>
        </authorList>
    </citation>
    <scope>NUCLEOTIDE SEQUENCE [LARGE SCALE GENOMIC DNA]</scope>
    <source>
        <strain evidence="9">DH-2019</strain>
    </source>
</reference>
<dbReference type="CDD" id="cd06464">
    <property type="entry name" value="ACD_sHsps-like"/>
    <property type="match status" value="1"/>
</dbReference>
<evidence type="ECO:0000256" key="5">
    <source>
        <dbReference type="RuleBase" id="RU003616"/>
    </source>
</evidence>
<dbReference type="EMBL" id="JABTTQ020000001">
    <property type="protein sequence ID" value="KAK6164021.1"/>
    <property type="molecule type" value="Genomic_DNA"/>
</dbReference>
<name>A0ABR0XY46_REHGL</name>
<evidence type="ECO:0000256" key="3">
    <source>
        <dbReference type="ARBA" id="ARBA00022821"/>
    </source>
</evidence>
<evidence type="ECO:0000256" key="7">
    <source>
        <dbReference type="SAM" id="Phobius"/>
    </source>
</evidence>
<keyword evidence="3" id="KW-0611">Plant defense</keyword>
<keyword evidence="7" id="KW-0812">Transmembrane</keyword>
<gene>
    <name evidence="9" type="ORF">DH2020_000885</name>
</gene>
<feature type="domain" description="SHSP" evidence="8">
    <location>
        <begin position="9"/>
        <end position="113"/>
    </location>
</feature>
<feature type="transmembrane region" description="Helical" evidence="7">
    <location>
        <begin position="236"/>
        <end position="256"/>
    </location>
</feature>
<proteinExistence type="inferred from homology"/>
<feature type="compositionally biased region" description="Basic and acidic residues" evidence="6">
    <location>
        <begin position="175"/>
        <end position="200"/>
    </location>
</feature>
<dbReference type="PANTHER" id="PTHR43670:SF73">
    <property type="entry name" value="INACTIVE PROTEIN RESTRICTED TEV MOVEMENT 2-LIKE"/>
    <property type="match status" value="1"/>
</dbReference>
<evidence type="ECO:0000313" key="10">
    <source>
        <dbReference type="Proteomes" id="UP001318860"/>
    </source>
</evidence>
<dbReference type="InterPro" id="IPR002068">
    <property type="entry name" value="A-crystallin/Hsp20_dom"/>
</dbReference>
<dbReference type="SUPFAM" id="SSF49764">
    <property type="entry name" value="HSP20-like chaperones"/>
    <property type="match status" value="1"/>
</dbReference>